<dbReference type="InterPro" id="IPR057661">
    <property type="entry name" value="RsdA/BaiN/AoA(So)_Rossmann"/>
</dbReference>
<evidence type="ECO:0000256" key="3">
    <source>
        <dbReference type="ARBA" id="ARBA00022827"/>
    </source>
</evidence>
<reference evidence="7" key="1">
    <citation type="submission" date="2011-07" db="EMBL/GenBank/DDBJ databases">
        <title>The complete genome of Cyclobacterium marinum DSM 745.</title>
        <authorList>
            <person name="Lucas S."/>
            <person name="Han J."/>
            <person name="Lapidus A."/>
            <person name="Bruce D."/>
            <person name="Goodwin L."/>
            <person name="Pitluck S."/>
            <person name="Peters L."/>
            <person name="Kyrpides N."/>
            <person name="Mavromatis K."/>
            <person name="Ivanova N."/>
            <person name="Ovchinnikova G."/>
            <person name="Chertkov O."/>
            <person name="Detter J.C."/>
            <person name="Tapia R."/>
            <person name="Han C."/>
            <person name="Land M."/>
            <person name="Hauser L."/>
            <person name="Markowitz V."/>
            <person name="Cheng J.-F."/>
            <person name="Hugenholtz P."/>
            <person name="Woyke T."/>
            <person name="Wu D."/>
            <person name="Tindall B."/>
            <person name="Schuetze A."/>
            <person name="Brambilla E."/>
            <person name="Klenk H.-P."/>
            <person name="Eisen J.A."/>
        </authorList>
    </citation>
    <scope>NUCLEOTIDE SEQUENCE [LARGE SCALE GENOMIC DNA]</scope>
    <source>
        <strain evidence="7">ATCC 25205 / DSM 745 / LMG 13164 / NCIMB 1802</strain>
    </source>
</reference>
<dbReference type="SUPFAM" id="SSF51905">
    <property type="entry name" value="FAD/NAD(P)-binding domain"/>
    <property type="match status" value="1"/>
</dbReference>
<feature type="domain" description="RsdA/BaiN/AoA(So)-like insert" evidence="5">
    <location>
        <begin position="187"/>
        <end position="337"/>
    </location>
</feature>
<keyword evidence="2" id="KW-0285">Flavoprotein</keyword>
<dbReference type="Pfam" id="PF22780">
    <property type="entry name" value="HI0933_like_1st"/>
    <property type="match status" value="1"/>
</dbReference>
<dbReference type="EMBL" id="CP002955">
    <property type="protein sequence ID" value="AEL23827.1"/>
    <property type="molecule type" value="Genomic_DNA"/>
</dbReference>
<dbReference type="NCBIfam" id="TIGR03862">
    <property type="entry name" value="flavo_PP4765"/>
    <property type="match status" value="1"/>
</dbReference>
<gene>
    <name evidence="6" type="ordered locus">Cycma_0042</name>
</gene>
<dbReference type="SUPFAM" id="SSF160996">
    <property type="entry name" value="HI0933 insert domain-like"/>
    <property type="match status" value="1"/>
</dbReference>
<accession>G0IZ48</accession>
<comment type="cofactor">
    <cofactor evidence="1">
        <name>FAD</name>
        <dbReference type="ChEBI" id="CHEBI:57692"/>
    </cofactor>
</comment>
<dbReference type="Gene3D" id="1.10.8.260">
    <property type="entry name" value="HI0933 insert domain-like"/>
    <property type="match status" value="1"/>
</dbReference>
<dbReference type="InterPro" id="IPR004792">
    <property type="entry name" value="BaiN-like"/>
</dbReference>
<evidence type="ECO:0000256" key="1">
    <source>
        <dbReference type="ARBA" id="ARBA00001974"/>
    </source>
</evidence>
<dbReference type="KEGG" id="cmr:Cycma_0042"/>
<dbReference type="Pfam" id="PF03486">
    <property type="entry name" value="HI0933_like"/>
    <property type="match status" value="1"/>
</dbReference>
<dbReference type="Proteomes" id="UP000001635">
    <property type="component" value="Chromosome"/>
</dbReference>
<proteinExistence type="predicted"/>
<dbReference type="OrthoDB" id="5288829at2"/>
<dbReference type="InterPro" id="IPR036188">
    <property type="entry name" value="FAD/NAD-bd_sf"/>
</dbReference>
<dbReference type="NCBIfam" id="TIGR00275">
    <property type="entry name" value="aminoacetone oxidase family FAD-binding enzyme"/>
    <property type="match status" value="1"/>
</dbReference>
<dbReference type="STRING" id="880070.Cycma_0042"/>
<dbReference type="eggNOG" id="COG2081">
    <property type="taxonomic scope" value="Bacteria"/>
</dbReference>
<evidence type="ECO:0000259" key="5">
    <source>
        <dbReference type="Pfam" id="PF22780"/>
    </source>
</evidence>
<evidence type="ECO:0000259" key="4">
    <source>
        <dbReference type="Pfam" id="PF03486"/>
    </source>
</evidence>
<dbReference type="AlphaFoldDB" id="G0IZ48"/>
<organism evidence="6 7">
    <name type="scientific">Cyclobacterium marinum (strain ATCC 25205 / DSM 745 / LMG 13164 / NCIMB 1802)</name>
    <name type="common">Flectobacillus marinus</name>
    <dbReference type="NCBI Taxonomy" id="880070"/>
    <lineage>
        <taxon>Bacteria</taxon>
        <taxon>Pseudomonadati</taxon>
        <taxon>Bacteroidota</taxon>
        <taxon>Cytophagia</taxon>
        <taxon>Cytophagales</taxon>
        <taxon>Cyclobacteriaceae</taxon>
        <taxon>Cyclobacterium</taxon>
    </lineage>
</organism>
<dbReference type="InterPro" id="IPR023166">
    <property type="entry name" value="BaiN-like_dom_sf"/>
</dbReference>
<dbReference type="PANTHER" id="PTHR42887:SF1">
    <property type="entry name" value="BLR3961 PROTEIN"/>
    <property type="match status" value="1"/>
</dbReference>
<dbReference type="RefSeq" id="WP_014018126.1">
    <property type="nucleotide sequence ID" value="NC_015914.1"/>
</dbReference>
<evidence type="ECO:0000313" key="6">
    <source>
        <dbReference type="EMBL" id="AEL23827.1"/>
    </source>
</evidence>
<dbReference type="HOGENOM" id="CLU_025174_1_0_10"/>
<name>G0IZ48_CYCMS</name>
<keyword evidence="3" id="KW-0274">FAD</keyword>
<evidence type="ECO:0000256" key="2">
    <source>
        <dbReference type="ARBA" id="ARBA00022630"/>
    </source>
</evidence>
<feature type="domain" description="RsdA/BaiN/AoA(So)-like Rossmann fold-like" evidence="4">
    <location>
        <begin position="3"/>
        <end position="387"/>
    </location>
</feature>
<keyword evidence="7" id="KW-1185">Reference proteome</keyword>
<sequence>MKKITIIGGGAAALLFAAHIDTAKYKVTLCEQKKTLGRKFLVAGEGGLNLTYNTSLESLIKPYVPSEFMSPALQRFTNKDLINWLKKLNVPTFVGSSNRVFPERGIKPIEVLNKITAYLVAKDIQFRLNTQWLGWDKDGQLQFDKDQKIDSDIVVFALGGASWKVTGADGVWKKKFEDKGIKVQPLRAANCAFEVAWGKGFIEAHEGKPLKNIALSFGNQLIKGELNISKFGLEGNAIYALSREIQDVLRLKKEAIVYLDLKPGLTMAQLKAKFNGSRQTKITGVLSKALNLDRTSIALLKQFCDKYTFSNPDLLLQTIKAVPIKLKSAGPLDEAISTIGGIALDEIDSHFQVKKMPNVYAIGEMLDWYAPTGGYLLQGCFSMGYTLADFLNGLNVEEV</sequence>
<dbReference type="Gene3D" id="3.50.50.60">
    <property type="entry name" value="FAD/NAD(P)-binding domain"/>
    <property type="match status" value="1"/>
</dbReference>
<dbReference type="PANTHER" id="PTHR42887">
    <property type="entry name" value="OS12G0638800 PROTEIN"/>
    <property type="match status" value="1"/>
</dbReference>
<protein>
    <submittedName>
        <fullName evidence="6">HI0933 family protein</fullName>
    </submittedName>
</protein>
<dbReference type="Gene3D" id="2.40.30.10">
    <property type="entry name" value="Translation factors"/>
    <property type="match status" value="1"/>
</dbReference>
<evidence type="ECO:0000313" key="7">
    <source>
        <dbReference type="Proteomes" id="UP000001635"/>
    </source>
</evidence>
<dbReference type="InterPro" id="IPR055178">
    <property type="entry name" value="RsdA/BaiN/AoA(So)-like_dom"/>
</dbReference>
<dbReference type="InterPro" id="IPR022460">
    <property type="entry name" value="Flavoprotein_PP4765"/>
</dbReference>